<sequence length="659" mass="74406">MCGILSIVNKKVNSTSGSLIKASSIIRHRGPDDEGFLTWQPSTNPVIWSGGDTAASTQEHWKYDTLGENVSFKVGFGHRRLSILDLSPAGHQPMIYEKAGLTICFNGEVYNYLEIKAELATMGHKFHTTCDTEVILHAWEQWGVKCLDKFNGMFAFTMLDYRKNEMYAVRDRFGVKPLYYFDGANALYLASEIKQIRTSPDFKFELNEPIARKFLATGAVDQTSDTFYKNVFSLPCGHYLKMDLSKDGNAFEIKQWYKLIPKKWAGTFDEAVVEFRRLLTAAVDLRLRSDVTVGSCLSGGLDSSSIVCIAADLLKAKGDFAGQETVTATYDEAKYDEWKFAEEVIKKTNAHPHKTFPSFTQLKQEIDAFIWHQDEPTGSTSQFSQWAVFKATNEAGLKVMIDGQGADEQLAGYGGNDISFYAGLMKDGQIGAVMEEARAFKKEKGYMPKGFLIAAIQLSMGKALTALMPAKFKVTRIPDVDYIVGGESSMMYGEHAKSLHENLLRQLYSEPLPALLRYEDHNSMAWSVESRTPFLDYRFVEFTMGLPARFVYKNGVRKHILREAMTGIIPDAITNRRDKMGFVTPEETWLKSEGKEWFNAEIDKACKAFGGKILDVANTKKYVAELVDSKRKFNFMPWRVICFNRWFESIIKEQAGNGK</sequence>
<dbReference type="Gene3D" id="3.60.20.10">
    <property type="entry name" value="Glutamine Phosphoribosylpyrophosphate, subunit 1, domain 1"/>
    <property type="match status" value="1"/>
</dbReference>
<dbReference type="InterPro" id="IPR033738">
    <property type="entry name" value="AsnB_N"/>
</dbReference>
<evidence type="ECO:0000256" key="1">
    <source>
        <dbReference type="ARBA" id="ARBA00005187"/>
    </source>
</evidence>
<protein>
    <recommendedName>
        <fullName evidence="3">asparagine synthase (glutamine-hydrolyzing)</fullName>
        <ecNumber evidence="3">6.3.5.4</ecNumber>
    </recommendedName>
</protein>
<dbReference type="CDD" id="cd01991">
    <property type="entry name" value="Asn_synthase_B_C"/>
    <property type="match status" value="1"/>
</dbReference>
<keyword evidence="8" id="KW-0061">Asparagine biosynthesis</keyword>
<comment type="similarity">
    <text evidence="2">Belongs to the asparagine synthetase family.</text>
</comment>
<feature type="domain" description="Glutamine amidotransferase type-2" evidence="10">
    <location>
        <begin position="2"/>
        <end position="245"/>
    </location>
</feature>
<evidence type="ECO:0000313" key="12">
    <source>
        <dbReference type="Proteomes" id="UP000239872"/>
    </source>
</evidence>
<gene>
    <name evidence="11" type="primary">asnB</name>
    <name evidence="11" type="ORF">CJD36_007530</name>
</gene>
<evidence type="ECO:0000256" key="2">
    <source>
        <dbReference type="ARBA" id="ARBA00005752"/>
    </source>
</evidence>
<dbReference type="SUPFAM" id="SSF52402">
    <property type="entry name" value="Adenine nucleotide alpha hydrolases-like"/>
    <property type="match status" value="1"/>
</dbReference>
<evidence type="ECO:0000256" key="9">
    <source>
        <dbReference type="PIRSR" id="PIRSR001589-2"/>
    </source>
</evidence>
<dbReference type="Proteomes" id="UP000239872">
    <property type="component" value="Unassembled WGS sequence"/>
</dbReference>
<evidence type="ECO:0000256" key="7">
    <source>
        <dbReference type="ARBA" id="ARBA00048741"/>
    </source>
</evidence>
<comment type="pathway">
    <text evidence="1">Amino-acid biosynthesis; L-asparagine biosynthesis; L-asparagine from L-aspartate (L-Gln route): step 1/1.</text>
</comment>
<evidence type="ECO:0000256" key="3">
    <source>
        <dbReference type="ARBA" id="ARBA00012737"/>
    </source>
</evidence>
<keyword evidence="6 8" id="KW-0315">Glutamine amidotransferase</keyword>
<feature type="binding site" evidence="9">
    <location>
        <position position="131"/>
    </location>
    <ligand>
        <name>L-glutamine</name>
        <dbReference type="ChEBI" id="CHEBI:58359"/>
    </ligand>
</feature>
<dbReference type="CDD" id="cd00712">
    <property type="entry name" value="AsnB"/>
    <property type="match status" value="1"/>
</dbReference>
<dbReference type="InterPro" id="IPR006426">
    <property type="entry name" value="Asn_synth_AEB"/>
</dbReference>
<dbReference type="InterPro" id="IPR051786">
    <property type="entry name" value="ASN_synthetase/amidase"/>
</dbReference>
<dbReference type="PIRSF" id="PIRSF001589">
    <property type="entry name" value="Asn_synthetase_glu-h"/>
    <property type="match status" value="1"/>
</dbReference>
<keyword evidence="5 9" id="KW-0067">ATP-binding</keyword>
<dbReference type="PANTHER" id="PTHR43284:SF1">
    <property type="entry name" value="ASPARAGINE SYNTHETASE"/>
    <property type="match status" value="1"/>
</dbReference>
<dbReference type="SUPFAM" id="SSF56235">
    <property type="entry name" value="N-terminal nucleophile aminohydrolases (Ntn hydrolases)"/>
    <property type="match status" value="1"/>
</dbReference>
<comment type="catalytic activity">
    <reaction evidence="7">
        <text>L-aspartate + L-glutamine + ATP + H2O = L-asparagine + L-glutamate + AMP + diphosphate + H(+)</text>
        <dbReference type="Rhea" id="RHEA:12228"/>
        <dbReference type="ChEBI" id="CHEBI:15377"/>
        <dbReference type="ChEBI" id="CHEBI:15378"/>
        <dbReference type="ChEBI" id="CHEBI:29985"/>
        <dbReference type="ChEBI" id="CHEBI:29991"/>
        <dbReference type="ChEBI" id="CHEBI:30616"/>
        <dbReference type="ChEBI" id="CHEBI:33019"/>
        <dbReference type="ChEBI" id="CHEBI:58048"/>
        <dbReference type="ChEBI" id="CHEBI:58359"/>
        <dbReference type="ChEBI" id="CHEBI:456215"/>
        <dbReference type="EC" id="6.3.5.4"/>
    </reaction>
</comment>
<dbReference type="InterPro" id="IPR017932">
    <property type="entry name" value="GATase_2_dom"/>
</dbReference>
<proteinExistence type="inferred from homology"/>
<dbReference type="PROSITE" id="PS51278">
    <property type="entry name" value="GATASE_TYPE_2"/>
    <property type="match status" value="1"/>
</dbReference>
<dbReference type="Gene3D" id="3.40.50.620">
    <property type="entry name" value="HUPs"/>
    <property type="match status" value="1"/>
</dbReference>
<dbReference type="InterPro" id="IPR001962">
    <property type="entry name" value="Asn_synthase"/>
</dbReference>
<dbReference type="GO" id="GO:0006529">
    <property type="term" value="P:asparagine biosynthetic process"/>
    <property type="evidence" value="ECO:0007669"/>
    <property type="project" value="UniProtKB-KW"/>
</dbReference>
<dbReference type="EMBL" id="PPSL01000002">
    <property type="protein sequence ID" value="PQJ11638.1"/>
    <property type="molecule type" value="Genomic_DNA"/>
</dbReference>
<accession>A0A2S7SY57</accession>
<dbReference type="PANTHER" id="PTHR43284">
    <property type="entry name" value="ASPARAGINE SYNTHETASE (GLUTAMINE-HYDROLYZING)"/>
    <property type="match status" value="1"/>
</dbReference>
<evidence type="ECO:0000256" key="4">
    <source>
        <dbReference type="ARBA" id="ARBA00022741"/>
    </source>
</evidence>
<dbReference type="Pfam" id="PF00733">
    <property type="entry name" value="Asn_synthase"/>
    <property type="match status" value="1"/>
</dbReference>
<feature type="active site" description="For GATase activity" evidence="8">
    <location>
        <position position="2"/>
    </location>
</feature>
<dbReference type="GO" id="GO:0005829">
    <property type="term" value="C:cytosol"/>
    <property type="evidence" value="ECO:0007669"/>
    <property type="project" value="TreeGrafter"/>
</dbReference>
<dbReference type="OrthoDB" id="9763290at2"/>
<dbReference type="InterPro" id="IPR014729">
    <property type="entry name" value="Rossmann-like_a/b/a_fold"/>
</dbReference>
<dbReference type="RefSeq" id="WP_105038518.1">
    <property type="nucleotide sequence ID" value="NZ_PPSL01000002.1"/>
</dbReference>
<evidence type="ECO:0000259" key="10">
    <source>
        <dbReference type="PROSITE" id="PS51278"/>
    </source>
</evidence>
<evidence type="ECO:0000256" key="5">
    <source>
        <dbReference type="ARBA" id="ARBA00022840"/>
    </source>
</evidence>
<name>A0A2S7SY57_9BACT</name>
<dbReference type="GO" id="GO:0005524">
    <property type="term" value="F:ATP binding"/>
    <property type="evidence" value="ECO:0007669"/>
    <property type="project" value="UniProtKB-KW"/>
</dbReference>
<dbReference type="EC" id="6.3.5.4" evidence="3"/>
<evidence type="ECO:0000256" key="6">
    <source>
        <dbReference type="ARBA" id="ARBA00022962"/>
    </source>
</evidence>
<dbReference type="Pfam" id="PF13537">
    <property type="entry name" value="GATase_7"/>
    <property type="match status" value="1"/>
</dbReference>
<dbReference type="InterPro" id="IPR029055">
    <property type="entry name" value="Ntn_hydrolases_N"/>
</dbReference>
<organism evidence="11 12">
    <name type="scientific">Flavipsychrobacter stenotrophus</name>
    <dbReference type="NCBI Taxonomy" id="2077091"/>
    <lineage>
        <taxon>Bacteria</taxon>
        <taxon>Pseudomonadati</taxon>
        <taxon>Bacteroidota</taxon>
        <taxon>Chitinophagia</taxon>
        <taxon>Chitinophagales</taxon>
        <taxon>Chitinophagaceae</taxon>
        <taxon>Flavipsychrobacter</taxon>
    </lineage>
</organism>
<comment type="caution">
    <text evidence="11">The sequence shown here is derived from an EMBL/GenBank/DDBJ whole genome shotgun (WGS) entry which is preliminary data.</text>
</comment>
<keyword evidence="8" id="KW-0028">Amino-acid biosynthesis</keyword>
<dbReference type="NCBIfam" id="TIGR01536">
    <property type="entry name" value="asn_synth_AEB"/>
    <property type="match status" value="1"/>
</dbReference>
<reference evidence="11 12" key="1">
    <citation type="submission" date="2018-01" db="EMBL/GenBank/DDBJ databases">
        <title>A novel member of the phylum Bacteroidetes isolated from glacier ice.</title>
        <authorList>
            <person name="Liu Q."/>
            <person name="Xin Y.-H."/>
        </authorList>
    </citation>
    <scope>NUCLEOTIDE SEQUENCE [LARGE SCALE GENOMIC DNA]</scope>
    <source>
        <strain evidence="11 12">RB1R16</strain>
    </source>
</reference>
<dbReference type="GO" id="GO:0004066">
    <property type="term" value="F:asparagine synthase (glutamine-hydrolyzing) activity"/>
    <property type="evidence" value="ECO:0007669"/>
    <property type="project" value="UniProtKB-EC"/>
</dbReference>
<dbReference type="AlphaFoldDB" id="A0A2S7SY57"/>
<evidence type="ECO:0000256" key="8">
    <source>
        <dbReference type="PIRSR" id="PIRSR001589-1"/>
    </source>
</evidence>
<keyword evidence="12" id="KW-1185">Reference proteome</keyword>
<keyword evidence="4 9" id="KW-0547">Nucleotide-binding</keyword>
<evidence type="ECO:0000313" key="11">
    <source>
        <dbReference type="EMBL" id="PQJ11638.1"/>
    </source>
</evidence>